<dbReference type="Proteomes" id="UP000004994">
    <property type="component" value="Chromosome 4"/>
</dbReference>
<reference evidence="1" key="2">
    <citation type="submission" date="2019-01" db="UniProtKB">
        <authorList>
            <consortium name="EnsemblPlants"/>
        </authorList>
    </citation>
    <scope>IDENTIFICATION</scope>
    <source>
        <strain evidence="1">cv. Heinz 1706</strain>
    </source>
</reference>
<dbReference type="STRING" id="4081.A0A3Q7GC85"/>
<protein>
    <submittedName>
        <fullName evidence="1">Uncharacterized protein</fullName>
    </submittedName>
</protein>
<name>A0A3Q7GC85_SOLLC</name>
<reference evidence="1" key="1">
    <citation type="journal article" date="2012" name="Nature">
        <title>The tomato genome sequence provides insights into fleshy fruit evolution.</title>
        <authorList>
            <consortium name="Tomato Genome Consortium"/>
        </authorList>
    </citation>
    <scope>NUCLEOTIDE SEQUENCE [LARGE SCALE GENOMIC DNA]</scope>
    <source>
        <strain evidence="1">cv. Heinz 1706</strain>
    </source>
</reference>
<accession>A0A3Q7GC85</accession>
<dbReference type="EnsemblPlants" id="Solyc04g082990.3.1">
    <property type="protein sequence ID" value="Solyc04g082990.3.1"/>
    <property type="gene ID" value="Solyc04g082990.3"/>
</dbReference>
<evidence type="ECO:0000313" key="1">
    <source>
        <dbReference type="EnsemblPlants" id="Solyc04g082990.3.1"/>
    </source>
</evidence>
<dbReference type="InParanoid" id="A0A3Q7GC85"/>
<dbReference type="Gramene" id="Solyc04g082990.3.1">
    <property type="protein sequence ID" value="Solyc04g082990.3.1"/>
    <property type="gene ID" value="Solyc04g082990.3"/>
</dbReference>
<organism evidence="1">
    <name type="scientific">Solanum lycopersicum</name>
    <name type="common">Tomato</name>
    <name type="synonym">Lycopersicon esculentum</name>
    <dbReference type="NCBI Taxonomy" id="4081"/>
    <lineage>
        <taxon>Eukaryota</taxon>
        <taxon>Viridiplantae</taxon>
        <taxon>Streptophyta</taxon>
        <taxon>Embryophyta</taxon>
        <taxon>Tracheophyta</taxon>
        <taxon>Spermatophyta</taxon>
        <taxon>Magnoliopsida</taxon>
        <taxon>eudicotyledons</taxon>
        <taxon>Gunneridae</taxon>
        <taxon>Pentapetalae</taxon>
        <taxon>asterids</taxon>
        <taxon>lamiids</taxon>
        <taxon>Solanales</taxon>
        <taxon>Solanaceae</taxon>
        <taxon>Solanoideae</taxon>
        <taxon>Solaneae</taxon>
        <taxon>Solanum</taxon>
        <taxon>Solanum subgen. Lycopersicon</taxon>
    </lineage>
</organism>
<dbReference type="PaxDb" id="4081-Solyc04g082990.2.1"/>
<proteinExistence type="predicted"/>
<keyword evidence="2" id="KW-1185">Reference proteome</keyword>
<dbReference type="AlphaFoldDB" id="A0A3Q7GC85"/>
<evidence type="ECO:0000313" key="2">
    <source>
        <dbReference type="Proteomes" id="UP000004994"/>
    </source>
</evidence>
<sequence>MDSSMCSSAPDPEMWIIQGTLAWRTPPVRIGIRPAELFFQMHLLARRLTEGSVAMSNLEPSTSPLRWILQAIHINPSCLRYWRALLKFME</sequence>